<feature type="transmembrane region" description="Helical" evidence="11">
    <location>
        <begin position="566"/>
        <end position="585"/>
    </location>
</feature>
<evidence type="ECO:0000313" key="15">
    <source>
        <dbReference type="Proteomes" id="UP000276133"/>
    </source>
</evidence>
<dbReference type="InterPro" id="IPR011531">
    <property type="entry name" value="HCO3_transpt-like_TM_dom"/>
</dbReference>
<comment type="catalytic activity">
    <reaction evidence="10">
        <text>hydrogencarbonate(in) + chloride(out) = hydrogencarbonate(out) + chloride(in)</text>
        <dbReference type="Rhea" id="RHEA:72363"/>
        <dbReference type="ChEBI" id="CHEBI:17544"/>
        <dbReference type="ChEBI" id="CHEBI:17996"/>
    </reaction>
</comment>
<sequence length="776" mass="88975">SEQSIKGISFDAEACKVLVGCVDFLDRPVMGFVRLVNSQNLDDFAESNIKVRFIFVLLGPRNENIDYIEIGRCIGTLMTNKEFHECAYQANDRRDLIEGISYFTNKSLCLVLPLGEFDSDLVNPIVEWMRDKMKHKLKKLLAESMKHNEDKSHISPLQNRYKKSISLSKDPKNKIESEHLNAVSKIQSNHLDYDQDMDEKNDEEFDPFRRTGRPFGSLILEIKYRYSKYWSDFKDALNIHCLIAFVFLFTVCIASALSFGGILADKTTKRFGVSEMLIATSMNGIIFGLFSGQPLMILGPTGPFLVFEEMLYQFCRKVVCLDFLAIRCWVAAWVLLFAVVMLGFETIYVIQYVTRFTEEIFAFLIATVFLLDALKKIIKIFNTDPLYVTEKYCTLDNTFWEKSMHNITEKECIFTREENEFIARSEPRLPSPNVALLSLILMIGTFAIAICLKKLRRSIFLGARARRTLSDVGMLISIILMVAVDNLINSKTGLNTQKLDFPNDTLGPTEYRDQWLVIPWNKNLPIWVPLAAFVPALLIFIVLFFELELTGMILYAKHRKLKKGTGFHLDLLILAILMNVNSFFGLPWMCSAPVRTLAHWASLTVYSKAYIPGEKPKLIDVKEQRLTNICVHLAIGLCLLAKSVLKMIPVSVLFGIFLYFGFVSLSGTQLFERIKLIFTPSKYCPNVIYARGVRPSKRNIYTFIQIFFVLILLLIKSLDMISSAFPIVFVILVPIRLFLVPKLFTHKELEQLDNHNEMMGDFESTLDFYELTHLPI</sequence>
<dbReference type="InterPro" id="IPR003020">
    <property type="entry name" value="HCO3_transpt_euk"/>
</dbReference>
<feature type="transmembrane region" description="Helical" evidence="11">
    <location>
        <begin position="651"/>
        <end position="671"/>
    </location>
</feature>
<feature type="non-terminal residue" evidence="14">
    <location>
        <position position="1"/>
    </location>
</feature>
<dbReference type="FunFam" id="1.10.287.570:FF:000001">
    <property type="entry name" value="Anion exchange protein"/>
    <property type="match status" value="1"/>
</dbReference>
<dbReference type="STRING" id="10195.A0A3M7R676"/>
<comment type="caution">
    <text evidence="14">The sequence shown here is derived from an EMBL/GenBank/DDBJ whole genome shotgun (WGS) entry which is preliminary data.</text>
</comment>
<feature type="transmembrane region" description="Helical" evidence="11">
    <location>
        <begin position="276"/>
        <end position="297"/>
    </location>
</feature>
<feature type="transmembrane region" description="Helical" evidence="11">
    <location>
        <begin position="242"/>
        <end position="264"/>
    </location>
</feature>
<keyword evidence="7 11" id="KW-1133">Transmembrane helix</keyword>
<dbReference type="PANTHER" id="PTHR11453:SF47">
    <property type="entry name" value="ANION EXCHANGE PROTEIN"/>
    <property type="match status" value="1"/>
</dbReference>
<dbReference type="PRINTS" id="PR01231">
    <property type="entry name" value="HCO3TRNSPORT"/>
</dbReference>
<keyword evidence="4" id="KW-1003">Cell membrane</keyword>
<keyword evidence="9 11" id="KW-0472">Membrane</keyword>
<keyword evidence="8 11" id="KW-0406">Ion transport</keyword>
<feature type="transmembrane region" description="Helical" evidence="11">
    <location>
        <begin position="526"/>
        <end position="545"/>
    </location>
</feature>
<keyword evidence="15" id="KW-1185">Reference proteome</keyword>
<dbReference type="Pfam" id="PF00955">
    <property type="entry name" value="HCO3_cotransp"/>
    <property type="match status" value="1"/>
</dbReference>
<evidence type="ECO:0000256" key="8">
    <source>
        <dbReference type="ARBA" id="ARBA00023065"/>
    </source>
</evidence>
<dbReference type="GO" id="GO:0005452">
    <property type="term" value="F:solute:inorganic anion antiporter activity"/>
    <property type="evidence" value="ECO:0007669"/>
    <property type="project" value="InterPro"/>
</dbReference>
<dbReference type="Proteomes" id="UP000276133">
    <property type="component" value="Unassembled WGS sequence"/>
</dbReference>
<dbReference type="GO" id="GO:0008509">
    <property type="term" value="F:monoatomic anion transmembrane transporter activity"/>
    <property type="evidence" value="ECO:0007669"/>
    <property type="project" value="InterPro"/>
</dbReference>
<proteinExistence type="inferred from homology"/>
<keyword evidence="3 11" id="KW-0813">Transport</keyword>
<feature type="domain" description="Bicarbonate transporter-like transmembrane" evidence="12">
    <location>
        <begin position="213"/>
        <end position="755"/>
    </location>
</feature>
<feature type="transmembrane region" description="Helical" evidence="11">
    <location>
        <begin position="434"/>
        <end position="452"/>
    </location>
</feature>
<dbReference type="Gene3D" id="1.10.287.570">
    <property type="entry name" value="Helical hairpin bin"/>
    <property type="match status" value="1"/>
</dbReference>
<dbReference type="GO" id="GO:0005886">
    <property type="term" value="C:plasma membrane"/>
    <property type="evidence" value="ECO:0007669"/>
    <property type="project" value="UniProtKB-SubCell"/>
</dbReference>
<reference evidence="14 15" key="1">
    <citation type="journal article" date="2018" name="Sci. Rep.">
        <title>Genomic signatures of local adaptation to the degree of environmental predictability in rotifers.</title>
        <authorList>
            <person name="Franch-Gras L."/>
            <person name="Hahn C."/>
            <person name="Garcia-Roger E.M."/>
            <person name="Carmona M.J."/>
            <person name="Serra M."/>
            <person name="Gomez A."/>
        </authorList>
    </citation>
    <scope>NUCLEOTIDE SEQUENCE [LARGE SCALE GENOMIC DNA]</scope>
    <source>
        <strain evidence="14">HYR1</strain>
    </source>
</reference>
<evidence type="ECO:0000256" key="10">
    <source>
        <dbReference type="ARBA" id="ARBA00049347"/>
    </source>
</evidence>
<dbReference type="Gene3D" id="3.40.930.10">
    <property type="entry name" value="Mannitol-specific EII, Chain A"/>
    <property type="match status" value="1"/>
</dbReference>
<dbReference type="GO" id="GO:0015701">
    <property type="term" value="P:bicarbonate transport"/>
    <property type="evidence" value="ECO:0007669"/>
    <property type="project" value="TreeGrafter"/>
</dbReference>
<dbReference type="Pfam" id="PF07565">
    <property type="entry name" value="Band_3_cyto"/>
    <property type="match status" value="1"/>
</dbReference>
<evidence type="ECO:0000259" key="13">
    <source>
        <dbReference type="Pfam" id="PF07565"/>
    </source>
</evidence>
<gene>
    <name evidence="14" type="ORF">BpHYR1_049638</name>
</gene>
<feature type="transmembrane region" description="Helical" evidence="11">
    <location>
        <begin position="324"/>
        <end position="348"/>
    </location>
</feature>
<evidence type="ECO:0000313" key="14">
    <source>
        <dbReference type="EMBL" id="RNA18758.1"/>
    </source>
</evidence>
<dbReference type="OrthoDB" id="1735926at2759"/>
<evidence type="ECO:0000259" key="12">
    <source>
        <dbReference type="Pfam" id="PF00955"/>
    </source>
</evidence>
<evidence type="ECO:0000256" key="11">
    <source>
        <dbReference type="RuleBase" id="RU362035"/>
    </source>
</evidence>
<evidence type="ECO:0000256" key="7">
    <source>
        <dbReference type="ARBA" id="ARBA00022989"/>
    </source>
</evidence>
<evidence type="ECO:0000256" key="5">
    <source>
        <dbReference type="ARBA" id="ARBA00022681"/>
    </source>
</evidence>
<feature type="domain" description="Band 3 cytoplasmic" evidence="13">
    <location>
        <begin position="5"/>
        <end position="118"/>
    </location>
</feature>
<evidence type="ECO:0000256" key="9">
    <source>
        <dbReference type="ARBA" id="ARBA00023136"/>
    </source>
</evidence>
<dbReference type="SUPFAM" id="SSF55804">
    <property type="entry name" value="Phoshotransferase/anion transport protein"/>
    <property type="match status" value="1"/>
</dbReference>
<dbReference type="AlphaFoldDB" id="A0A3M7R676"/>
<evidence type="ECO:0000256" key="4">
    <source>
        <dbReference type="ARBA" id="ARBA00022475"/>
    </source>
</evidence>
<name>A0A3M7R676_BRAPC</name>
<evidence type="ECO:0000256" key="1">
    <source>
        <dbReference type="ARBA" id="ARBA00004651"/>
    </source>
</evidence>
<dbReference type="InterPro" id="IPR013769">
    <property type="entry name" value="Band3_cytoplasmic_dom"/>
</dbReference>
<keyword evidence="5" id="KW-0039">Anion exchange</keyword>
<dbReference type="InterPro" id="IPR001717">
    <property type="entry name" value="Anion_exchange"/>
</dbReference>
<dbReference type="PANTHER" id="PTHR11453">
    <property type="entry name" value="ANION EXCHANGE PROTEIN"/>
    <property type="match status" value="1"/>
</dbReference>
<feature type="transmembrane region" description="Helical" evidence="11">
    <location>
        <begin position="721"/>
        <end position="739"/>
    </location>
</feature>
<comment type="subcellular location">
    <subcellularLocation>
        <location evidence="1">Cell membrane</location>
        <topology evidence="1">Multi-pass membrane protein</topology>
    </subcellularLocation>
    <subcellularLocation>
        <location evidence="11">Membrane</location>
        <topology evidence="11">Multi-pass membrane protein</topology>
    </subcellularLocation>
</comment>
<organism evidence="14 15">
    <name type="scientific">Brachionus plicatilis</name>
    <name type="common">Marine rotifer</name>
    <name type="synonym">Brachionus muelleri</name>
    <dbReference type="NCBI Taxonomy" id="10195"/>
    <lineage>
        <taxon>Eukaryota</taxon>
        <taxon>Metazoa</taxon>
        <taxon>Spiralia</taxon>
        <taxon>Gnathifera</taxon>
        <taxon>Rotifera</taxon>
        <taxon>Eurotatoria</taxon>
        <taxon>Monogononta</taxon>
        <taxon>Pseudotrocha</taxon>
        <taxon>Ploima</taxon>
        <taxon>Brachionidae</taxon>
        <taxon>Brachionus</taxon>
    </lineage>
</organism>
<evidence type="ECO:0000256" key="6">
    <source>
        <dbReference type="ARBA" id="ARBA00022692"/>
    </source>
</evidence>
<dbReference type="PRINTS" id="PR00165">
    <property type="entry name" value="ANIONEXCHNGR"/>
</dbReference>
<accession>A0A3M7R676</accession>
<evidence type="ECO:0000256" key="3">
    <source>
        <dbReference type="ARBA" id="ARBA00022448"/>
    </source>
</evidence>
<protein>
    <recommendedName>
        <fullName evidence="11">Anion exchange protein</fullName>
    </recommendedName>
</protein>
<dbReference type="InterPro" id="IPR016152">
    <property type="entry name" value="PTrfase/Anion_transptr"/>
</dbReference>
<dbReference type="NCBIfam" id="TIGR00834">
    <property type="entry name" value="ae"/>
    <property type="match status" value="1"/>
</dbReference>
<dbReference type="EMBL" id="REGN01004174">
    <property type="protein sequence ID" value="RNA18758.1"/>
    <property type="molecule type" value="Genomic_DNA"/>
</dbReference>
<feature type="transmembrane region" description="Helical" evidence="11">
    <location>
        <begin position="472"/>
        <end position="488"/>
    </location>
</feature>
<comment type="similarity">
    <text evidence="2 11">Belongs to the anion exchanger (TC 2.A.31) family.</text>
</comment>
<keyword evidence="6 11" id="KW-0812">Transmembrane</keyword>
<dbReference type="GO" id="GO:0050801">
    <property type="term" value="P:monoatomic ion homeostasis"/>
    <property type="evidence" value="ECO:0007669"/>
    <property type="project" value="TreeGrafter"/>
</dbReference>
<feature type="transmembrane region" description="Helical" evidence="11">
    <location>
        <begin position="360"/>
        <end position="378"/>
    </location>
</feature>
<evidence type="ECO:0000256" key="2">
    <source>
        <dbReference type="ARBA" id="ARBA00010993"/>
    </source>
</evidence>
<feature type="transmembrane region" description="Helical" evidence="11">
    <location>
        <begin position="699"/>
        <end position="715"/>
    </location>
</feature>